<dbReference type="OrthoDB" id="20729at2759"/>
<comment type="function">
    <text evidence="3">Required for the export of mRNAs containing poly(A) tails from the nucleus into the cytoplasm.</text>
</comment>
<sequence>MVICKYYLTNSCNFGAQCKNEHINVASAVKTDAESAMKGKQWMLSSYGPFKDKPSLPNFEDQSFEEIRFLCYEAKNNNKLQILLPQLSQKIADASYKMTMLCDQNNVNNNLLNVLVNLYNTGEPVANAQTNYSTGNPFAISSGASGQTPNLFGSSAMSSQNPFSSSLFGSATPTSSLSQGNFGGSNSTSNSLFGQQSTFGANGTGVFGTQSTFASGSLPNSFGTSTFGQPSASASTFSLSQIGQPTDTSIQSNNVGTSQFQQTHNSIFGTASAFGNHIQPTKPSGLFSSATTNSFFSQPTASPTLFGQANAATNQPANTENIFAQPQLQSQGLFAQSTNINSNIFQSNQQEVNGSSSIFSNVLPQDNSANVFGVQYQPEKQLSIFNQPNNPNSGANIFQSQANDGNIFGSSGGFSQSVQESQSVYSKLEDLNPQDLKWFKEEGFTLGHIPTIPPPKELCV</sequence>
<evidence type="ECO:0000256" key="1">
    <source>
        <dbReference type="ARBA" id="ARBA00004335"/>
    </source>
</evidence>
<reference evidence="8" key="1">
    <citation type="submission" date="2022-07" db="EMBL/GenBank/DDBJ databases">
        <authorList>
            <person name="Trinca V."/>
            <person name="Uliana J.V.C."/>
            <person name="Torres T.T."/>
            <person name="Ward R.J."/>
            <person name="Monesi N."/>
        </authorList>
    </citation>
    <scope>NUCLEOTIDE SEQUENCE</scope>
    <source>
        <strain evidence="8">HSMRA1968</strain>
        <tissue evidence="8">Whole embryos</tissue>
    </source>
</reference>
<dbReference type="GO" id="GO:0008270">
    <property type="term" value="F:zinc ion binding"/>
    <property type="evidence" value="ECO:0007669"/>
    <property type="project" value="UniProtKB-KW"/>
</dbReference>
<name>A0A9Q0MH96_9DIPT</name>
<dbReference type="Proteomes" id="UP001151699">
    <property type="component" value="Unassembled WGS sequence"/>
</dbReference>
<dbReference type="InterPro" id="IPR051767">
    <property type="entry name" value="Nucleoporin_NUP42"/>
</dbReference>
<comment type="subcellular location">
    <subcellularLocation>
        <location evidence="1">Nucleus membrane</location>
        <topology evidence="1">Peripheral membrane protein</topology>
        <orientation evidence="1">Cytoplasmic side</orientation>
    </subcellularLocation>
</comment>
<evidence type="ECO:0000256" key="2">
    <source>
        <dbReference type="ARBA" id="ARBA00023242"/>
    </source>
</evidence>
<keyword evidence="6" id="KW-0479">Metal-binding</keyword>
<dbReference type="EMBL" id="WJQU01006355">
    <property type="protein sequence ID" value="KAJ6597896.1"/>
    <property type="molecule type" value="Genomic_DNA"/>
</dbReference>
<dbReference type="PANTHER" id="PTHR46527:SF1">
    <property type="entry name" value="NUCLEOPORIN NUP42"/>
    <property type="match status" value="1"/>
</dbReference>
<evidence type="ECO:0000313" key="9">
    <source>
        <dbReference type="Proteomes" id="UP001151699"/>
    </source>
</evidence>
<evidence type="ECO:0000259" key="7">
    <source>
        <dbReference type="PROSITE" id="PS50103"/>
    </source>
</evidence>
<dbReference type="PANTHER" id="PTHR46527">
    <property type="entry name" value="NUCLEOPORIN-LIKE PROTEIN 2"/>
    <property type="match status" value="1"/>
</dbReference>
<keyword evidence="9" id="KW-1185">Reference proteome</keyword>
<organism evidence="8 9">
    <name type="scientific">Pseudolycoriella hygida</name>
    <dbReference type="NCBI Taxonomy" id="35572"/>
    <lineage>
        <taxon>Eukaryota</taxon>
        <taxon>Metazoa</taxon>
        <taxon>Ecdysozoa</taxon>
        <taxon>Arthropoda</taxon>
        <taxon>Hexapoda</taxon>
        <taxon>Insecta</taxon>
        <taxon>Pterygota</taxon>
        <taxon>Neoptera</taxon>
        <taxon>Endopterygota</taxon>
        <taxon>Diptera</taxon>
        <taxon>Nematocera</taxon>
        <taxon>Sciaroidea</taxon>
        <taxon>Sciaridae</taxon>
        <taxon>Pseudolycoriella</taxon>
    </lineage>
</organism>
<dbReference type="AlphaFoldDB" id="A0A9Q0MH96"/>
<keyword evidence="6" id="KW-0862">Zinc</keyword>
<evidence type="ECO:0000256" key="4">
    <source>
        <dbReference type="ARBA" id="ARBA00039886"/>
    </source>
</evidence>
<evidence type="ECO:0000256" key="5">
    <source>
        <dbReference type="ARBA" id="ARBA00042384"/>
    </source>
</evidence>
<feature type="domain" description="C3H1-type" evidence="7">
    <location>
        <begin position="1"/>
        <end position="25"/>
    </location>
</feature>
<dbReference type="InterPro" id="IPR000571">
    <property type="entry name" value="Znf_CCCH"/>
</dbReference>
<feature type="zinc finger region" description="C3H1-type" evidence="6">
    <location>
        <begin position="1"/>
        <end position="25"/>
    </location>
</feature>
<comment type="caution">
    <text evidence="8">The sequence shown here is derived from an EMBL/GenBank/DDBJ whole genome shotgun (WGS) entry which is preliminary data.</text>
</comment>
<dbReference type="GO" id="GO:0031965">
    <property type="term" value="C:nuclear membrane"/>
    <property type="evidence" value="ECO:0007669"/>
    <property type="project" value="UniProtKB-SubCell"/>
</dbReference>
<evidence type="ECO:0000256" key="3">
    <source>
        <dbReference type="ARBA" id="ARBA00037262"/>
    </source>
</evidence>
<keyword evidence="6" id="KW-0863">Zinc-finger</keyword>
<dbReference type="PROSITE" id="PS50103">
    <property type="entry name" value="ZF_C3H1"/>
    <property type="match status" value="1"/>
</dbReference>
<keyword evidence="2" id="KW-0539">Nucleus</keyword>
<proteinExistence type="predicted"/>
<protein>
    <recommendedName>
        <fullName evidence="4">Nucleoporin NUP42</fullName>
    </recommendedName>
    <alternativeName>
        <fullName evidence="5">Nucleoporin-like protein 2</fullName>
    </alternativeName>
</protein>
<evidence type="ECO:0000313" key="8">
    <source>
        <dbReference type="EMBL" id="KAJ6597896.1"/>
    </source>
</evidence>
<evidence type="ECO:0000256" key="6">
    <source>
        <dbReference type="PROSITE-ProRule" id="PRU00723"/>
    </source>
</evidence>
<gene>
    <name evidence="8" type="primary">AMO1</name>
    <name evidence="8" type="ORF">Bhyg_17541</name>
</gene>
<accession>A0A9Q0MH96</accession>